<name>A0ABQ0K0Q2_9BACT</name>
<gene>
    <name evidence="5" type="ORF">BROSI_A3035</name>
</gene>
<evidence type="ECO:0000256" key="2">
    <source>
        <dbReference type="ARBA" id="ARBA00022884"/>
    </source>
</evidence>
<dbReference type="EMBL" id="BAFN01000001">
    <property type="protein sequence ID" value="GAN34498.1"/>
    <property type="molecule type" value="Genomic_DNA"/>
</dbReference>
<dbReference type="InterPro" id="IPR002547">
    <property type="entry name" value="tRNA-bd_dom"/>
</dbReference>
<reference evidence="6" key="1">
    <citation type="journal article" date="2015" name="Genome Announc.">
        <title>Draft Genome Sequence of an Anaerobic Ammonium-Oxidizing Bacterium, "Candidatus Brocadia sinica".</title>
        <authorList>
            <person name="Oshiki M."/>
            <person name="Shinyako-Hata K."/>
            <person name="Satoh H."/>
            <person name="Okabe S."/>
        </authorList>
    </citation>
    <scope>NUCLEOTIDE SEQUENCE [LARGE SCALE GENOMIC DNA]</scope>
    <source>
        <strain evidence="6">JPN1</strain>
    </source>
</reference>
<dbReference type="Pfam" id="PF01588">
    <property type="entry name" value="tRNA_bind"/>
    <property type="match status" value="1"/>
</dbReference>
<keyword evidence="6" id="KW-1185">Reference proteome</keyword>
<dbReference type="SUPFAM" id="SSF50249">
    <property type="entry name" value="Nucleic acid-binding proteins"/>
    <property type="match status" value="1"/>
</dbReference>
<dbReference type="InterPro" id="IPR012340">
    <property type="entry name" value="NA-bd_OB-fold"/>
</dbReference>
<feature type="domain" description="TRNA-binding" evidence="4">
    <location>
        <begin position="11"/>
        <end position="113"/>
    </location>
</feature>
<dbReference type="InterPro" id="IPR051270">
    <property type="entry name" value="Tyrosine-tRNA_ligase_regulator"/>
</dbReference>
<dbReference type="Proteomes" id="UP000032309">
    <property type="component" value="Unassembled WGS sequence"/>
</dbReference>
<dbReference type="PANTHER" id="PTHR11586:SF37">
    <property type="entry name" value="TRNA-BINDING DOMAIN-CONTAINING PROTEIN"/>
    <property type="match status" value="1"/>
</dbReference>
<keyword evidence="2 3" id="KW-0694">RNA-binding</keyword>
<dbReference type="CDD" id="cd02800">
    <property type="entry name" value="tRNA_bind_EcMetRS_like"/>
    <property type="match status" value="1"/>
</dbReference>
<evidence type="ECO:0000313" key="6">
    <source>
        <dbReference type="Proteomes" id="UP000032309"/>
    </source>
</evidence>
<evidence type="ECO:0000313" key="5">
    <source>
        <dbReference type="EMBL" id="GAN34498.1"/>
    </source>
</evidence>
<evidence type="ECO:0000256" key="1">
    <source>
        <dbReference type="ARBA" id="ARBA00022555"/>
    </source>
</evidence>
<accession>A0ABQ0K0Q2</accession>
<dbReference type="PANTHER" id="PTHR11586">
    <property type="entry name" value="TRNA-AMINOACYLATION COFACTOR ARC1 FAMILY MEMBER"/>
    <property type="match status" value="1"/>
</dbReference>
<evidence type="ECO:0000256" key="3">
    <source>
        <dbReference type="PROSITE-ProRule" id="PRU00209"/>
    </source>
</evidence>
<comment type="caution">
    <text evidence="5">The sequence shown here is derived from an EMBL/GenBank/DDBJ whole genome shotgun (WGS) entry which is preliminary data.</text>
</comment>
<organism evidence="5 6">
    <name type="scientific">Candidatus Brocadia sinica JPN1</name>
    <dbReference type="NCBI Taxonomy" id="1197129"/>
    <lineage>
        <taxon>Bacteria</taxon>
        <taxon>Pseudomonadati</taxon>
        <taxon>Planctomycetota</taxon>
        <taxon>Candidatus Brocadiia</taxon>
        <taxon>Candidatus Brocadiales</taxon>
        <taxon>Candidatus Brocadiaceae</taxon>
        <taxon>Candidatus Brocadia</taxon>
    </lineage>
</organism>
<sequence>MKGFSMISIEDFLKVDLRVAEIKHAEPHPNADKLLILKIDAGDGLENRQIVAGIRNYYKPEDLIGKRIVIVNNLAPATLRGVESQGMLLAAKDGNQVVILTPEKDIKPGSKIQ</sequence>
<dbReference type="PROSITE" id="PS50886">
    <property type="entry name" value="TRBD"/>
    <property type="match status" value="1"/>
</dbReference>
<dbReference type="InterPro" id="IPR004495">
    <property type="entry name" value="Met-tRNA-synth_bsu_C"/>
</dbReference>
<evidence type="ECO:0000259" key="4">
    <source>
        <dbReference type="PROSITE" id="PS50886"/>
    </source>
</evidence>
<dbReference type="NCBIfam" id="TIGR00399">
    <property type="entry name" value="metG_C_term"/>
    <property type="match status" value="1"/>
</dbReference>
<proteinExistence type="predicted"/>
<dbReference type="Gene3D" id="2.40.50.140">
    <property type="entry name" value="Nucleic acid-binding proteins"/>
    <property type="match status" value="1"/>
</dbReference>
<keyword evidence="1 3" id="KW-0820">tRNA-binding</keyword>
<protein>
    <submittedName>
        <fullName evidence="5">Methionyl-tRNA synthetase</fullName>
    </submittedName>
</protein>